<dbReference type="EMBL" id="ML769952">
    <property type="protein sequence ID" value="KAE9385711.1"/>
    <property type="molecule type" value="Genomic_DNA"/>
</dbReference>
<protein>
    <submittedName>
        <fullName evidence="1">Uncharacterized protein</fullName>
    </submittedName>
</protein>
<dbReference type="OrthoDB" id="2576233at2759"/>
<keyword evidence="2" id="KW-1185">Reference proteome</keyword>
<dbReference type="AlphaFoldDB" id="A0A6A4GJC3"/>
<proteinExistence type="predicted"/>
<evidence type="ECO:0000313" key="2">
    <source>
        <dbReference type="Proteomes" id="UP000799118"/>
    </source>
</evidence>
<organism evidence="1 2">
    <name type="scientific">Gymnopus androsaceus JB14</name>
    <dbReference type="NCBI Taxonomy" id="1447944"/>
    <lineage>
        <taxon>Eukaryota</taxon>
        <taxon>Fungi</taxon>
        <taxon>Dikarya</taxon>
        <taxon>Basidiomycota</taxon>
        <taxon>Agaricomycotina</taxon>
        <taxon>Agaricomycetes</taxon>
        <taxon>Agaricomycetidae</taxon>
        <taxon>Agaricales</taxon>
        <taxon>Marasmiineae</taxon>
        <taxon>Omphalotaceae</taxon>
        <taxon>Gymnopus</taxon>
    </lineage>
</organism>
<reference evidence="1" key="1">
    <citation type="journal article" date="2019" name="Environ. Microbiol.">
        <title>Fungal ecological strategies reflected in gene transcription - a case study of two litter decomposers.</title>
        <authorList>
            <person name="Barbi F."/>
            <person name="Kohler A."/>
            <person name="Barry K."/>
            <person name="Baskaran P."/>
            <person name="Daum C."/>
            <person name="Fauchery L."/>
            <person name="Ihrmark K."/>
            <person name="Kuo A."/>
            <person name="LaButti K."/>
            <person name="Lipzen A."/>
            <person name="Morin E."/>
            <person name="Grigoriev I.V."/>
            <person name="Henrissat B."/>
            <person name="Lindahl B."/>
            <person name="Martin F."/>
        </authorList>
    </citation>
    <scope>NUCLEOTIDE SEQUENCE</scope>
    <source>
        <strain evidence="1">JB14</strain>
    </source>
</reference>
<dbReference type="Proteomes" id="UP000799118">
    <property type="component" value="Unassembled WGS sequence"/>
</dbReference>
<evidence type="ECO:0000313" key="1">
    <source>
        <dbReference type="EMBL" id="KAE9385711.1"/>
    </source>
</evidence>
<gene>
    <name evidence="1" type="ORF">BT96DRAFT_949643</name>
</gene>
<name>A0A6A4GJC3_9AGAR</name>
<accession>A0A6A4GJC3</accession>
<sequence>MSSTSAQPHGSLTRIHTLNNVCNDFSEKGLTWVGIEGRDTSLDILDVTLWASIQSRRLGFRVPLIPPLLVIYLAQYTIHDNNTLSYMDVALKTWHKYKDSFIQTAIRFLGTTDNYNTEMFEHLHIDFAKKGWWASNKRDEFPQMTRWLSRQENINSFDRELSWVLEQQSLLKKTSDPLPLSKPRILLPKVPTSPNKSISSIQTSHRVPCFSQHLKAYLEMLKPNSTRADVLYASSQPLPFHQLDIFHMFKFSRDILEEGGLEQKDVVKASPIGGGRFDTVVVLTADTAESVGLAGTRIGRVKVIFQLPTRLKLIGTHKTPAPLYWPTAPLAYIEWYTAPTLTVHRH</sequence>